<dbReference type="InterPro" id="IPR025420">
    <property type="entry name" value="DUF4143"/>
</dbReference>
<proteinExistence type="predicted"/>
<dbReference type="Proteomes" id="UP001212160">
    <property type="component" value="Unassembled WGS sequence"/>
</dbReference>
<dbReference type="EMBL" id="NIHM01000006">
    <property type="protein sequence ID" value="PLT56148.1"/>
    <property type="molecule type" value="Genomic_DNA"/>
</dbReference>
<organism evidence="4 8">
    <name type="scientific">Mediterraneibacter gnavus</name>
    <name type="common">Ruminococcus gnavus</name>
    <dbReference type="NCBI Taxonomy" id="33038"/>
    <lineage>
        <taxon>Bacteria</taxon>
        <taxon>Bacillati</taxon>
        <taxon>Bacillota</taxon>
        <taxon>Clostridia</taxon>
        <taxon>Lachnospirales</taxon>
        <taxon>Lachnospiraceae</taxon>
        <taxon>Mediterraneibacter</taxon>
    </lineage>
</organism>
<dbReference type="EMBL" id="QRQE01000042">
    <property type="protein sequence ID" value="RHM71872.1"/>
    <property type="molecule type" value="Genomic_DNA"/>
</dbReference>
<dbReference type="Pfam" id="PF13635">
    <property type="entry name" value="DUF4143"/>
    <property type="match status" value="1"/>
</dbReference>
<dbReference type="EMBL" id="QRIA01000043">
    <property type="protein sequence ID" value="RHG13844.1"/>
    <property type="molecule type" value="Genomic_DNA"/>
</dbReference>
<dbReference type="Pfam" id="PF13173">
    <property type="entry name" value="AAA_14"/>
    <property type="match status" value="1"/>
</dbReference>
<feature type="domain" description="AAA" evidence="1">
    <location>
        <begin position="19"/>
        <end position="152"/>
    </location>
</feature>
<evidence type="ECO:0000313" key="9">
    <source>
        <dbReference type="Proteomes" id="UP000260808"/>
    </source>
</evidence>
<evidence type="ECO:0000313" key="7">
    <source>
        <dbReference type="EMBL" id="RHM71872.1"/>
    </source>
</evidence>
<dbReference type="PANTHER" id="PTHR33295">
    <property type="entry name" value="ATPASE"/>
    <property type="match status" value="1"/>
</dbReference>
<dbReference type="SUPFAM" id="SSF52980">
    <property type="entry name" value="Restriction endonuclease-like"/>
    <property type="match status" value="1"/>
</dbReference>
<reference evidence="4 8" key="1">
    <citation type="journal article" date="2017" name="Genome Med.">
        <title>A novel Ruminococcus gnavus clade enriched in inflammatory bowel disease patients.</title>
        <authorList>
            <person name="Hall A.B."/>
            <person name="Yassour M."/>
            <person name="Sauk J."/>
            <person name="Garner A."/>
            <person name="Jiang X."/>
            <person name="Arthur T."/>
            <person name="Lagoudas G.K."/>
            <person name="Vatanen T."/>
            <person name="Fornelos N."/>
            <person name="Wilson R."/>
            <person name="Bertha M."/>
            <person name="Cohen M."/>
            <person name="Garber J."/>
            <person name="Khalili H."/>
            <person name="Gevers D."/>
            <person name="Ananthakrishnan A.N."/>
            <person name="Kugathasan S."/>
            <person name="Lander E.S."/>
            <person name="Blainey P."/>
            <person name="Vlamakis H."/>
            <person name="Xavier R.J."/>
            <person name="Huttenhower C."/>
        </authorList>
    </citation>
    <scope>NUCLEOTIDE SEQUENCE [LARGE SCALE GENOMIC DNA]</scope>
    <source>
        <strain evidence="4 8">RJX1118</strain>
    </source>
</reference>
<evidence type="ECO:0000259" key="1">
    <source>
        <dbReference type="Pfam" id="PF13173"/>
    </source>
</evidence>
<accession>A0A2N5NJG2</accession>
<sequence length="453" mass="52777">MLDRTMEKKIENFFKTESKSALMITGARQVGKTYCIRQFARKHFESVIEINFLEMPQAITLFENARNSEDILLRISALMDIPLIKGKTLIFFDEVQECKEIVTAIKFLVDEGSYRYILSGSLLGVELKDIRSVPVGYMTIYEMFPLDFFEFCKANRVSDKVLDKLEECFEQKQSIDSLIHEKMMDLFRLYLIVGGMPAAVQRYLQTNNLNEVLQIQTGIIQLYKKDIAKYDPNEKLYLEDIFQLIPSELNSKNKRFILKDLNEHFKFSRYEHSFIWLKEAGVALPVFCAQEPQIPLLLSKATNMFKLFLSDVGLLAAMYADGIQIKILNKEKDINFGSVYENAVAQELRAHGFDLYYFNNKKQGELDFVMEYQGEILPIEVKSGKDYMRHRALDNVLKNPQYEISEAIVFCNENIQKKDKVLYCPIYLVGMLKKQRLPEDYIYQMDLSILQDA</sequence>
<gene>
    <name evidence="4" type="ORF">CDL18_05600</name>
    <name evidence="6" type="ORF">DW270_16140</name>
    <name evidence="7" type="ORF">DWZ50_14825</name>
    <name evidence="5" type="ORF">DXC31_15040</name>
    <name evidence="3" type="ORF">PNW85_18495</name>
</gene>
<evidence type="ECO:0000313" key="5">
    <source>
        <dbReference type="EMBL" id="RGM18993.1"/>
    </source>
</evidence>
<dbReference type="AlphaFoldDB" id="A0A2N5NJG2"/>
<comment type="caution">
    <text evidence="4">The sequence shown here is derived from an EMBL/GenBank/DDBJ whole genome shotgun (WGS) entry which is preliminary data.</text>
</comment>
<dbReference type="Proteomes" id="UP000234849">
    <property type="component" value="Unassembled WGS sequence"/>
</dbReference>
<dbReference type="RefSeq" id="WP_101879379.1">
    <property type="nucleotide sequence ID" value="NZ_BAABSA010000068.1"/>
</dbReference>
<dbReference type="Proteomes" id="UP000260808">
    <property type="component" value="Unassembled WGS sequence"/>
</dbReference>
<dbReference type="Proteomes" id="UP000285697">
    <property type="component" value="Unassembled WGS sequence"/>
</dbReference>
<dbReference type="Proteomes" id="UP000285610">
    <property type="component" value="Unassembled WGS sequence"/>
</dbReference>
<feature type="domain" description="DUF4143" evidence="2">
    <location>
        <begin position="224"/>
        <end position="384"/>
    </location>
</feature>
<dbReference type="EMBL" id="QSSX01000053">
    <property type="protein sequence ID" value="RGM18993.1"/>
    <property type="molecule type" value="Genomic_DNA"/>
</dbReference>
<reference evidence="3" key="3">
    <citation type="submission" date="2023-01" db="EMBL/GenBank/DDBJ databases">
        <title>Human gut microbiome strain richness.</title>
        <authorList>
            <person name="Chen-Liaw A."/>
        </authorList>
    </citation>
    <scope>NUCLEOTIDE SEQUENCE</scope>
    <source>
        <strain evidence="3">RTP21484st1_H11_RTP21484_190118</strain>
    </source>
</reference>
<protein>
    <submittedName>
        <fullName evidence="4">AAA family ATPase</fullName>
    </submittedName>
    <submittedName>
        <fullName evidence="5">DUF4143 domain-containing protein</fullName>
    </submittedName>
</protein>
<evidence type="ECO:0000313" key="6">
    <source>
        <dbReference type="EMBL" id="RHG13844.1"/>
    </source>
</evidence>
<evidence type="ECO:0000313" key="8">
    <source>
        <dbReference type="Proteomes" id="UP000234849"/>
    </source>
</evidence>
<dbReference type="InterPro" id="IPR011335">
    <property type="entry name" value="Restrct_endonuc-II-like"/>
</dbReference>
<dbReference type="PANTHER" id="PTHR33295:SF7">
    <property type="entry name" value="ATPASE"/>
    <property type="match status" value="1"/>
</dbReference>
<reference evidence="9 10" key="2">
    <citation type="submission" date="2018-08" db="EMBL/GenBank/DDBJ databases">
        <title>A genome reference for cultivated species of the human gut microbiota.</title>
        <authorList>
            <person name="Zou Y."/>
            <person name="Xue W."/>
            <person name="Luo G."/>
        </authorList>
    </citation>
    <scope>NUCLEOTIDE SEQUENCE [LARGE SCALE GENOMIC DNA]</scope>
    <source>
        <strain evidence="7 10">AF33-12</strain>
        <strain evidence="6 11">AM22-7AC</strain>
        <strain evidence="5 9">TF01-20-2</strain>
    </source>
</reference>
<evidence type="ECO:0000313" key="10">
    <source>
        <dbReference type="Proteomes" id="UP000285610"/>
    </source>
</evidence>
<name>A0A2N5NJG2_MEDGN</name>
<dbReference type="Gene3D" id="3.40.50.300">
    <property type="entry name" value="P-loop containing nucleotide triphosphate hydrolases"/>
    <property type="match status" value="1"/>
</dbReference>
<dbReference type="InterPro" id="IPR027417">
    <property type="entry name" value="P-loop_NTPase"/>
</dbReference>
<dbReference type="EMBL" id="JAQMLA010000103">
    <property type="protein sequence ID" value="MDB8688606.1"/>
    <property type="molecule type" value="Genomic_DNA"/>
</dbReference>
<evidence type="ECO:0000259" key="2">
    <source>
        <dbReference type="Pfam" id="PF13635"/>
    </source>
</evidence>
<evidence type="ECO:0000313" key="4">
    <source>
        <dbReference type="EMBL" id="PLT56148.1"/>
    </source>
</evidence>
<dbReference type="SUPFAM" id="SSF52540">
    <property type="entry name" value="P-loop containing nucleoside triphosphate hydrolases"/>
    <property type="match status" value="1"/>
</dbReference>
<evidence type="ECO:0000313" key="11">
    <source>
        <dbReference type="Proteomes" id="UP000285697"/>
    </source>
</evidence>
<dbReference type="InterPro" id="IPR041682">
    <property type="entry name" value="AAA_14"/>
</dbReference>
<evidence type="ECO:0000313" key="3">
    <source>
        <dbReference type="EMBL" id="MDB8688606.1"/>
    </source>
</evidence>